<evidence type="ECO:0000256" key="4">
    <source>
        <dbReference type="ARBA" id="ARBA00022840"/>
    </source>
</evidence>
<dbReference type="InterPro" id="IPR001650">
    <property type="entry name" value="Helicase_C-like"/>
</dbReference>
<comment type="similarity">
    <text evidence="6">Belongs to the DEAD box helicase family.</text>
</comment>
<dbReference type="Gene3D" id="3.40.50.300">
    <property type="entry name" value="P-loop containing nucleotide triphosphate hydrolases"/>
    <property type="match status" value="2"/>
</dbReference>
<dbReference type="eggNOG" id="COG1203">
    <property type="taxonomic scope" value="Bacteria"/>
</dbReference>
<evidence type="ECO:0000256" key="2">
    <source>
        <dbReference type="ARBA" id="ARBA00022801"/>
    </source>
</evidence>
<dbReference type="PANTHER" id="PTHR47959">
    <property type="entry name" value="ATP-DEPENDENT RNA HELICASE RHLE-RELATED"/>
    <property type="match status" value="1"/>
</dbReference>
<protein>
    <submittedName>
        <fullName evidence="8">CRISPR-associated helicase, Cyano-type</fullName>
    </submittedName>
</protein>
<dbReference type="GO" id="GO:0016787">
    <property type="term" value="F:hydrolase activity"/>
    <property type="evidence" value="ECO:0007669"/>
    <property type="project" value="UniProtKB-KW"/>
</dbReference>
<evidence type="ECO:0000256" key="6">
    <source>
        <dbReference type="ARBA" id="ARBA00038437"/>
    </source>
</evidence>
<keyword evidence="2" id="KW-0378">Hydrolase</keyword>
<evidence type="ECO:0000256" key="3">
    <source>
        <dbReference type="ARBA" id="ARBA00022806"/>
    </source>
</evidence>
<dbReference type="InterPro" id="IPR014001">
    <property type="entry name" value="Helicase_ATP-bd"/>
</dbReference>
<dbReference type="InterPro" id="IPR017575">
    <property type="entry name" value="CRISPR-assoc_helicase_Cas3"/>
</dbReference>
<dbReference type="GO" id="GO:0051607">
    <property type="term" value="P:defense response to virus"/>
    <property type="evidence" value="ECO:0007669"/>
    <property type="project" value="UniProtKB-KW"/>
</dbReference>
<dbReference type="EMBL" id="CP001344">
    <property type="protein sequence ID" value="ACL44814.1"/>
    <property type="molecule type" value="Genomic_DNA"/>
</dbReference>
<accession>B8HXC3</accession>
<dbReference type="SUPFAM" id="SSF52540">
    <property type="entry name" value="P-loop containing nucleoside triphosphate hydrolases"/>
    <property type="match status" value="1"/>
</dbReference>
<dbReference type="GO" id="GO:0003724">
    <property type="term" value="F:RNA helicase activity"/>
    <property type="evidence" value="ECO:0007669"/>
    <property type="project" value="TreeGrafter"/>
</dbReference>
<reference evidence="8" key="1">
    <citation type="submission" date="2009-01" db="EMBL/GenBank/DDBJ databases">
        <title>Complete sequence of chromosome Cyanothece sp. PCC 7425.</title>
        <authorList>
            <consortium name="US DOE Joint Genome Institute"/>
            <person name="Lucas S."/>
            <person name="Copeland A."/>
            <person name="Lapidus A."/>
            <person name="Glavina del Rio T."/>
            <person name="Dalin E."/>
            <person name="Tice H."/>
            <person name="Bruce D."/>
            <person name="Goodwin L."/>
            <person name="Pitluck S."/>
            <person name="Sims D."/>
            <person name="Meineke L."/>
            <person name="Brettin T."/>
            <person name="Detter J.C."/>
            <person name="Han C."/>
            <person name="Larimer F."/>
            <person name="Land M."/>
            <person name="Hauser L."/>
            <person name="Kyrpides N."/>
            <person name="Ovchinnikova G."/>
            <person name="Liberton M."/>
            <person name="Stoeckel J."/>
            <person name="Banerjee A."/>
            <person name="Singh A."/>
            <person name="Page L."/>
            <person name="Sato H."/>
            <person name="Zhao L."/>
            <person name="Sherman L."/>
            <person name="Pakrasi H."/>
            <person name="Richardson P."/>
        </authorList>
    </citation>
    <scope>NUCLEOTIDE SEQUENCE</scope>
    <source>
        <strain evidence="8">PCC 7425</strain>
    </source>
</reference>
<gene>
    <name evidence="8" type="ordered locus">Cyan7425_2456</name>
</gene>
<keyword evidence="4" id="KW-0067">ATP-binding</keyword>
<keyword evidence="1" id="KW-0547">Nucleotide-binding</keyword>
<dbReference type="Pfam" id="PF00270">
    <property type="entry name" value="DEAD"/>
    <property type="match status" value="1"/>
</dbReference>
<dbReference type="GO" id="GO:0005524">
    <property type="term" value="F:ATP binding"/>
    <property type="evidence" value="ECO:0007669"/>
    <property type="project" value="UniProtKB-KW"/>
</dbReference>
<dbReference type="KEGG" id="cyn:Cyan7425_2456"/>
<dbReference type="InterPro" id="IPR050079">
    <property type="entry name" value="DEAD_box_RNA_helicase"/>
</dbReference>
<evidence type="ECO:0000259" key="7">
    <source>
        <dbReference type="PROSITE" id="PS51192"/>
    </source>
</evidence>
<dbReference type="GO" id="GO:0005829">
    <property type="term" value="C:cytosol"/>
    <property type="evidence" value="ECO:0007669"/>
    <property type="project" value="TreeGrafter"/>
</dbReference>
<keyword evidence="5" id="KW-0051">Antiviral defense</keyword>
<dbReference type="NCBIfam" id="TIGR03158">
    <property type="entry name" value="cas3_cyano"/>
    <property type="match status" value="1"/>
</dbReference>
<dbReference type="Pfam" id="PF22590">
    <property type="entry name" value="Cas3-like_C_2"/>
    <property type="match status" value="1"/>
</dbReference>
<evidence type="ECO:0000313" key="8">
    <source>
        <dbReference type="EMBL" id="ACL44814.1"/>
    </source>
</evidence>
<dbReference type="SMART" id="SM00490">
    <property type="entry name" value="HELICc"/>
    <property type="match status" value="1"/>
</dbReference>
<evidence type="ECO:0000256" key="1">
    <source>
        <dbReference type="ARBA" id="ARBA00022741"/>
    </source>
</evidence>
<dbReference type="InterPro" id="IPR027417">
    <property type="entry name" value="P-loop_NTPase"/>
</dbReference>
<dbReference type="AlphaFoldDB" id="B8HXC3"/>
<name>B8HXC3_CYAP4</name>
<dbReference type="SMART" id="SM00487">
    <property type="entry name" value="DEXDc"/>
    <property type="match status" value="1"/>
</dbReference>
<evidence type="ECO:0000256" key="5">
    <source>
        <dbReference type="ARBA" id="ARBA00023118"/>
    </source>
</evidence>
<dbReference type="OrthoDB" id="415697at2"/>
<sequence length="707" mass="80166">MKVFLKPLYSQLNPGIGHCPLGCEQVCQVQQQAPSLQPPPGYTCPLSIHQANTCAKVVQGTADVIFNKAATGDGKSLAAYAPSLLNPNVRIMGLYPTIELVEDQTRSQQGWHSMFRLDADERIDRLFGEELSRRVQEAETSNKFQELLLAIQQKPILLTNPDIFHLITHFQYRDPAYGNDLLPLALAEFPDLWVFDEFHIFGPHQEAAVLNSMTLIRRTQSDQRPRRFLFTSATPKPDFINQLQQSGLHTVEITGSYASEPTPGFRQVLQPVELEFVNLKDSDSLGWLAENANIIRDILQTESQGRGLVILNSVAQAGRAARLLAELLPNILVREISGRIDRQGRSETQLDLRNCPQPVLVIGTSAVDVGVDFKIHLLIFESSDSATVIQRLGRLGRHPGFSSYRAFVLLSGRAPWVMARLQERLQPDQLIERSELQEAIVEAFDAPKEFQEYRNRWGAIQAQGMLWKMGEGNSKVMQPVRDRMVADLQKVYGSRLKSWLGDWKNLAKTDVGKETQQELLRFRGGSTLQAAVWDGDRFYTYDLLRLLPYTLVETTTRETFLEAATKAGLEKEAFPKNYIEIYLRVLEWVDDRFNISLHCNWNSSDLKCCELTLLNRLSLVGHLQSEVGRCFYSKKLLAFLVPLGMRQLHWEVSRHLKLSPVFGLHYLIDGSNKQGYACAFNQDALLLDALKSRLTKFCRLQPQSLIF</sequence>
<dbReference type="PANTHER" id="PTHR47959:SF13">
    <property type="entry name" value="ATP-DEPENDENT RNA HELICASE RHLE"/>
    <property type="match status" value="1"/>
</dbReference>
<feature type="domain" description="Helicase ATP-binding" evidence="7">
    <location>
        <begin position="69"/>
        <end position="253"/>
    </location>
</feature>
<dbReference type="InterPro" id="IPR054712">
    <property type="entry name" value="Cas3-like_dom"/>
</dbReference>
<keyword evidence="3" id="KW-0347">Helicase</keyword>
<dbReference type="InterPro" id="IPR011545">
    <property type="entry name" value="DEAD/DEAH_box_helicase_dom"/>
</dbReference>
<dbReference type="HOGENOM" id="CLU_382982_0_0_3"/>
<dbReference type="STRING" id="395961.Cyan7425_2456"/>
<proteinExistence type="inferred from homology"/>
<dbReference type="GO" id="GO:0003676">
    <property type="term" value="F:nucleic acid binding"/>
    <property type="evidence" value="ECO:0007669"/>
    <property type="project" value="InterPro"/>
</dbReference>
<dbReference type="PROSITE" id="PS51192">
    <property type="entry name" value="HELICASE_ATP_BIND_1"/>
    <property type="match status" value="1"/>
</dbReference>
<organism evidence="8">
    <name type="scientific">Cyanothece sp. (strain PCC 7425 / ATCC 29141)</name>
    <dbReference type="NCBI Taxonomy" id="395961"/>
    <lineage>
        <taxon>Bacteria</taxon>
        <taxon>Bacillati</taxon>
        <taxon>Cyanobacteriota</taxon>
        <taxon>Cyanophyceae</taxon>
        <taxon>Gomontiellales</taxon>
        <taxon>Cyanothecaceae</taxon>
        <taxon>Cyanothece</taxon>
    </lineage>
</organism>